<dbReference type="RefSeq" id="WP_130098261.1">
    <property type="nucleotide sequence ID" value="NZ_ABJEES020000004.1"/>
</dbReference>
<gene>
    <name evidence="2" type="ORF">EAJ18_22405</name>
    <name evidence="1" type="ORF">FOT72_24745</name>
</gene>
<keyword evidence="3" id="KW-1185">Reference proteome</keyword>
<dbReference type="AlphaFoldDB" id="A0A6B1U9Q0"/>
<organism evidence="1 4">
    <name type="scientific">Citrobacter amalonaticus</name>
    <dbReference type="NCBI Taxonomy" id="35703"/>
    <lineage>
        <taxon>Bacteria</taxon>
        <taxon>Pseudomonadati</taxon>
        <taxon>Pseudomonadota</taxon>
        <taxon>Gammaproteobacteria</taxon>
        <taxon>Enterobacterales</taxon>
        <taxon>Enterobacteriaceae</taxon>
        <taxon>Citrobacter</taxon>
    </lineage>
</organism>
<evidence type="ECO:0000313" key="3">
    <source>
        <dbReference type="Proteomes" id="UP000292985"/>
    </source>
</evidence>
<accession>A0A6B1U9Q0</accession>
<reference evidence="2 3" key="1">
    <citation type="journal article" date="2019" name="Science, e1252229">
        <title>Invertible promoters mediate bacterial phase variation, antibiotic resistance, and host adaptation in the gut.</title>
        <authorList>
            <person name="Jiang X."/>
            <person name="Hall A.B."/>
            <person name="Arthur T.D."/>
            <person name="Plichta D.R."/>
            <person name="Covington C.T."/>
            <person name="Poyet M."/>
            <person name="Crothers J."/>
            <person name="Moses P.L."/>
            <person name="Tolonen A.C."/>
            <person name="Vlamakis H."/>
            <person name="Alm E.J."/>
            <person name="Xavier R.J."/>
        </authorList>
    </citation>
    <scope>NUCLEOTIDE SEQUENCE [LARGE SCALE GENOMIC DNA]</scope>
    <source>
        <strain evidence="2">Ca_0067</strain>
        <strain evidence="3">ca_0067</strain>
    </source>
</reference>
<dbReference type="EMBL" id="VKME01000031">
    <property type="protein sequence ID" value="MBE0131192.1"/>
    <property type="molecule type" value="Genomic_DNA"/>
</dbReference>
<dbReference type="Proteomes" id="UP000292985">
    <property type="component" value="Unassembled WGS sequence"/>
</dbReference>
<proteinExistence type="predicted"/>
<comment type="caution">
    <text evidence="1">The sequence shown here is derived from an EMBL/GenBank/DDBJ whole genome shotgun (WGS) entry which is preliminary data.</text>
</comment>
<evidence type="ECO:0000313" key="4">
    <source>
        <dbReference type="Proteomes" id="UP000656723"/>
    </source>
</evidence>
<protein>
    <submittedName>
        <fullName evidence="1">Uncharacterized protein</fullName>
    </submittedName>
</protein>
<dbReference type="EMBL" id="RCYA01000016">
    <property type="protein sequence ID" value="RYT40668.1"/>
    <property type="molecule type" value="Genomic_DNA"/>
</dbReference>
<evidence type="ECO:0000313" key="2">
    <source>
        <dbReference type="EMBL" id="RYT40668.1"/>
    </source>
</evidence>
<evidence type="ECO:0000313" key="1">
    <source>
        <dbReference type="EMBL" id="MBE0131192.1"/>
    </source>
</evidence>
<name>A0A6B1U9Q0_CITAM</name>
<sequence length="110" mass="12323">MRTYGRNAEGKWVIVEPDENGFNDSIYLTTLIQNLKLAPQESPFFANNGIPAHGSVIQQVLPTYYIDRLQRQFSQYFTSLQIALVSDDPPVYNISAITNAGSKIITTVNI</sequence>
<dbReference type="Proteomes" id="UP000656723">
    <property type="component" value="Unassembled WGS sequence"/>
</dbReference>
<reference evidence="1" key="2">
    <citation type="submission" date="2019-07" db="EMBL/GenBank/DDBJ databases">
        <title>KPC-2 carbapenem resistent Enterobacterales isolates from Germany.</title>
        <authorList>
            <person name="Yao Y."/>
            <person name="Falgenhauer L."/>
            <person name="Imirzalioglu C."/>
            <person name="Chakraborty T."/>
        </authorList>
    </citation>
    <scope>NUCLEOTIDE SEQUENCE</scope>
    <source>
        <strain evidence="1">CA13304</strain>
    </source>
</reference>